<keyword evidence="1" id="KW-1133">Transmembrane helix</keyword>
<keyword evidence="1" id="KW-0812">Transmembrane</keyword>
<dbReference type="EMBL" id="QYUQ01000002">
    <property type="protein sequence ID" value="RJG02474.1"/>
    <property type="molecule type" value="Genomic_DNA"/>
</dbReference>
<gene>
    <name evidence="2" type="ORF">D3878_13535</name>
</gene>
<evidence type="ECO:0000313" key="3">
    <source>
        <dbReference type="Proteomes" id="UP000266327"/>
    </source>
</evidence>
<keyword evidence="1" id="KW-0472">Membrane</keyword>
<dbReference type="OrthoDB" id="8777825at2"/>
<accession>A0A3A3G3P8</accession>
<evidence type="ECO:0000313" key="2">
    <source>
        <dbReference type="EMBL" id="RJG02474.1"/>
    </source>
</evidence>
<protein>
    <submittedName>
        <fullName evidence="2">Uncharacterized protein</fullName>
    </submittedName>
</protein>
<dbReference type="RefSeq" id="WP_119785975.1">
    <property type="nucleotide sequence ID" value="NZ_QYUQ01000002.1"/>
</dbReference>
<organism evidence="2 3">
    <name type="scientific">Noviherbaspirillum sedimenti</name>
    <dbReference type="NCBI Taxonomy" id="2320865"/>
    <lineage>
        <taxon>Bacteria</taxon>
        <taxon>Pseudomonadati</taxon>
        <taxon>Pseudomonadota</taxon>
        <taxon>Betaproteobacteria</taxon>
        <taxon>Burkholderiales</taxon>
        <taxon>Oxalobacteraceae</taxon>
        <taxon>Noviherbaspirillum</taxon>
    </lineage>
</organism>
<dbReference type="AlphaFoldDB" id="A0A3A3G3P8"/>
<keyword evidence="3" id="KW-1185">Reference proteome</keyword>
<proteinExistence type="predicted"/>
<name>A0A3A3G3P8_9BURK</name>
<feature type="transmembrane region" description="Helical" evidence="1">
    <location>
        <begin position="89"/>
        <end position="112"/>
    </location>
</feature>
<comment type="caution">
    <text evidence="2">The sequence shown here is derived from an EMBL/GenBank/DDBJ whole genome shotgun (WGS) entry which is preliminary data.</text>
</comment>
<dbReference type="Proteomes" id="UP000266327">
    <property type="component" value="Unassembled WGS sequence"/>
</dbReference>
<evidence type="ECO:0000256" key="1">
    <source>
        <dbReference type="SAM" id="Phobius"/>
    </source>
</evidence>
<reference evidence="3" key="1">
    <citation type="submission" date="2018-09" db="EMBL/GenBank/DDBJ databases">
        <authorList>
            <person name="Zhu H."/>
        </authorList>
    </citation>
    <scope>NUCLEOTIDE SEQUENCE [LARGE SCALE GENOMIC DNA]</scope>
    <source>
        <strain evidence="3">K1S02-23</strain>
    </source>
</reference>
<sequence length="114" mass="11731">MAPWIIPALKAVLPHVGTIVSAAKPIFTKTSADAAGLSANAPVQQQIDELQAVAAQNDAHIRELAAQLQTAVTALEEAALAADAKAQRLLRLCVTAMGISVLAACISLILVVGR</sequence>